<name>A0ABP9GSU0_9FLAO</name>
<proteinExistence type="predicted"/>
<protein>
    <submittedName>
        <fullName evidence="1">Uncharacterized protein</fullName>
    </submittedName>
</protein>
<dbReference type="EMBL" id="BAABJJ010000038">
    <property type="protein sequence ID" value="GAA4951737.1"/>
    <property type="molecule type" value="Genomic_DNA"/>
</dbReference>
<evidence type="ECO:0000313" key="2">
    <source>
        <dbReference type="Proteomes" id="UP001501302"/>
    </source>
</evidence>
<dbReference type="Proteomes" id="UP001501302">
    <property type="component" value="Unassembled WGS sequence"/>
</dbReference>
<keyword evidence="2" id="KW-1185">Reference proteome</keyword>
<reference evidence="2" key="1">
    <citation type="journal article" date="2019" name="Int. J. Syst. Evol. Microbiol.">
        <title>The Global Catalogue of Microorganisms (GCM) 10K type strain sequencing project: providing services to taxonomists for standard genome sequencing and annotation.</title>
        <authorList>
            <consortium name="The Broad Institute Genomics Platform"/>
            <consortium name="The Broad Institute Genome Sequencing Center for Infectious Disease"/>
            <person name="Wu L."/>
            <person name="Ma J."/>
        </authorList>
    </citation>
    <scope>NUCLEOTIDE SEQUENCE [LARGE SCALE GENOMIC DNA]</scope>
    <source>
        <strain evidence="2">JCM 18285</strain>
    </source>
</reference>
<sequence length="115" mass="13110">MQKWDDKLCPKKEDYPIFFATMQESSKDNSGEKIFVKKNDFPKGSKATASIEEVAEPIDHYDETAKDIDEYLLDSHGHLIVKHDLFNHDGLTKDGIAEAFNEFAKKEKLSFAGKL</sequence>
<comment type="caution">
    <text evidence="1">The sequence shown here is derived from an EMBL/GenBank/DDBJ whole genome shotgun (WGS) entry which is preliminary data.</text>
</comment>
<organism evidence="1 2">
    <name type="scientific">Algibacter agarivorans</name>
    <dbReference type="NCBI Taxonomy" id="1109741"/>
    <lineage>
        <taxon>Bacteria</taxon>
        <taxon>Pseudomonadati</taxon>
        <taxon>Bacteroidota</taxon>
        <taxon>Flavobacteriia</taxon>
        <taxon>Flavobacteriales</taxon>
        <taxon>Flavobacteriaceae</taxon>
        <taxon>Algibacter</taxon>
    </lineage>
</organism>
<evidence type="ECO:0000313" key="1">
    <source>
        <dbReference type="EMBL" id="GAA4951737.1"/>
    </source>
</evidence>
<gene>
    <name evidence="1" type="ORF">GCM10023314_26460</name>
</gene>
<accession>A0ABP9GSU0</accession>